<dbReference type="SUPFAM" id="SSF55961">
    <property type="entry name" value="Bet v1-like"/>
    <property type="match status" value="1"/>
</dbReference>
<dbReference type="AlphaFoldDB" id="A0A8K1FF86"/>
<feature type="region of interest" description="Disordered" evidence="1">
    <location>
        <begin position="358"/>
        <end position="512"/>
    </location>
</feature>
<dbReference type="InterPro" id="IPR052727">
    <property type="entry name" value="Rab4/Rab5_effector"/>
</dbReference>
<feature type="compositionally biased region" description="Polar residues" evidence="1">
    <location>
        <begin position="380"/>
        <end position="419"/>
    </location>
</feature>
<dbReference type="CDD" id="cd00065">
    <property type="entry name" value="FYVE_like_SF"/>
    <property type="match status" value="1"/>
</dbReference>
<sequence length="549" mass="62061">MVKDIFPLPEDYFPQLELNPQEEHAFQAWGDSMLQQTINAYHQDQFLTVDQRERRWKALKQRGDLTAYRRRKGYDGPDEEYRYLCKGRIDGTVDEVMFGRYADTTDMFRRISAVYREDLVDCAVLHVMKSQSPSNPYQFSGFKWMTVKSPGKGIVKNRDVCWYEQTGLTKDHNGKEIGYSVVESVDIPSCPLFDSQYCVRARFSVCYLFRPNKSGGTKVFMRGKNDAGGKVMDWVADLKSAELWLRVDRAMVCAHAYSGTQMVLAALPSDPAELIGKNNRCEVCHDKTSGMMHSQKECSVCRRVTCSRCVVKRRVLSSGRDFLEPERAHFCKRCMRFLHDINYRNPESIARVCTAAAGRRETMTPSDLPKHSYSSDESSDYNGSLDQTWLHTPASSTQSRNRVSRPDTSSLSAGSNSCPNVPPVMLYTEPVTKSKRIQSKSVDYEAPPRSARAMPPRMVSVSSQSSFTSETSFADSSDGGEGNRDTGDSSSSKGSYSAPIYEDATPRLPKTYSTPEDMMAQMIRMNIMAEQARQIVKENDKFARQFSAA</sequence>
<dbReference type="OrthoDB" id="99151at2759"/>
<proteinExistence type="predicted"/>
<keyword evidence="3" id="KW-1185">Reference proteome</keyword>
<name>A0A8K1FF86_PYTOL</name>
<dbReference type="PANTHER" id="PTHR13510">
    <property type="entry name" value="FYVE-FINGER-CONTAINING RAB5 EFFECTOR PROTEIN RABENOSYN-5-RELATED"/>
    <property type="match status" value="1"/>
</dbReference>
<dbReference type="EMBL" id="SPLM01000108">
    <property type="protein sequence ID" value="TMW60286.1"/>
    <property type="molecule type" value="Genomic_DNA"/>
</dbReference>
<organism evidence="2 3">
    <name type="scientific">Pythium oligandrum</name>
    <name type="common">Mycoparasitic fungus</name>
    <dbReference type="NCBI Taxonomy" id="41045"/>
    <lineage>
        <taxon>Eukaryota</taxon>
        <taxon>Sar</taxon>
        <taxon>Stramenopiles</taxon>
        <taxon>Oomycota</taxon>
        <taxon>Peronosporomycetes</taxon>
        <taxon>Pythiales</taxon>
        <taxon>Pythiaceae</taxon>
        <taxon>Pythium</taxon>
    </lineage>
</organism>
<protein>
    <recommendedName>
        <fullName evidence="4">FYVE-type domain-containing protein</fullName>
    </recommendedName>
</protein>
<evidence type="ECO:0000313" key="2">
    <source>
        <dbReference type="EMBL" id="TMW60286.1"/>
    </source>
</evidence>
<evidence type="ECO:0008006" key="4">
    <source>
        <dbReference type="Google" id="ProtNLM"/>
    </source>
</evidence>
<evidence type="ECO:0000256" key="1">
    <source>
        <dbReference type="SAM" id="MobiDB-lite"/>
    </source>
</evidence>
<dbReference type="InterPro" id="IPR023393">
    <property type="entry name" value="START-like_dom_sf"/>
</dbReference>
<accession>A0A8K1FF86</accession>
<reference evidence="2" key="1">
    <citation type="submission" date="2019-03" db="EMBL/GenBank/DDBJ databases">
        <title>Long read genome sequence of the mycoparasitic Pythium oligandrum ATCC 38472 isolated from sugarbeet rhizosphere.</title>
        <authorList>
            <person name="Gaulin E."/>
        </authorList>
    </citation>
    <scope>NUCLEOTIDE SEQUENCE</scope>
    <source>
        <strain evidence="2">ATCC 38472_TT</strain>
    </source>
</reference>
<feature type="compositionally biased region" description="Basic and acidic residues" evidence="1">
    <location>
        <begin position="358"/>
        <end position="374"/>
    </location>
</feature>
<evidence type="ECO:0000313" key="3">
    <source>
        <dbReference type="Proteomes" id="UP000794436"/>
    </source>
</evidence>
<comment type="caution">
    <text evidence="2">The sequence shown here is derived from an EMBL/GenBank/DDBJ whole genome shotgun (WGS) entry which is preliminary data.</text>
</comment>
<gene>
    <name evidence="2" type="ORF">Poli38472_000328</name>
</gene>
<dbReference type="Proteomes" id="UP000794436">
    <property type="component" value="Unassembled WGS sequence"/>
</dbReference>
<dbReference type="Gene3D" id="3.30.530.20">
    <property type="match status" value="1"/>
</dbReference>
<dbReference type="PANTHER" id="PTHR13510:SF44">
    <property type="entry name" value="RABENOSYN-5"/>
    <property type="match status" value="1"/>
</dbReference>
<feature type="compositionally biased region" description="Low complexity" evidence="1">
    <location>
        <begin position="447"/>
        <end position="473"/>
    </location>
</feature>